<reference evidence="1" key="1">
    <citation type="submission" date="2021-06" db="EMBL/GenBank/DDBJ databases">
        <authorList>
            <person name="Kallberg Y."/>
            <person name="Tangrot J."/>
            <person name="Rosling A."/>
        </authorList>
    </citation>
    <scope>NUCLEOTIDE SEQUENCE</scope>
    <source>
        <strain evidence="1">MA461A</strain>
    </source>
</reference>
<accession>A0ACA9RX69</accession>
<comment type="caution">
    <text evidence="1">The sequence shown here is derived from an EMBL/GenBank/DDBJ whole genome shotgun (WGS) entry which is preliminary data.</text>
</comment>
<protein>
    <submittedName>
        <fullName evidence="1">3833_t:CDS:1</fullName>
    </submittedName>
</protein>
<proteinExistence type="predicted"/>
<dbReference type="EMBL" id="CAJVQC010075830">
    <property type="protein sequence ID" value="CAG8814146.1"/>
    <property type="molecule type" value="Genomic_DNA"/>
</dbReference>
<evidence type="ECO:0000313" key="2">
    <source>
        <dbReference type="Proteomes" id="UP000789920"/>
    </source>
</evidence>
<gene>
    <name evidence="1" type="ORF">RPERSI_LOCUS23924</name>
</gene>
<keyword evidence="2" id="KW-1185">Reference proteome</keyword>
<evidence type="ECO:0000313" key="1">
    <source>
        <dbReference type="EMBL" id="CAG8814146.1"/>
    </source>
</evidence>
<organism evidence="1 2">
    <name type="scientific">Racocetra persica</name>
    <dbReference type="NCBI Taxonomy" id="160502"/>
    <lineage>
        <taxon>Eukaryota</taxon>
        <taxon>Fungi</taxon>
        <taxon>Fungi incertae sedis</taxon>
        <taxon>Mucoromycota</taxon>
        <taxon>Glomeromycotina</taxon>
        <taxon>Glomeromycetes</taxon>
        <taxon>Diversisporales</taxon>
        <taxon>Gigasporaceae</taxon>
        <taxon>Racocetra</taxon>
    </lineage>
</organism>
<dbReference type="Proteomes" id="UP000789920">
    <property type="component" value="Unassembled WGS sequence"/>
</dbReference>
<sequence>MSDTNSMTNSSAASEILEQLDAEIVLIKQEKNINDGLIVIRNITQEIFDYHDKMFELKEHEITFHKLLAYEHYQEAQFFKYCLYKNLMETIMWWYIILLDKVVDYVLNIKMMFLKNFTPKIGFT</sequence>
<name>A0ACA9RX69_9GLOM</name>